<reference evidence="2 5" key="2">
    <citation type="submission" date="2018-11" db="EMBL/GenBank/DDBJ databases">
        <title>Proposal to divide the Flavobacteriaceae and reorganize its genera based on Amino Acid Identity values calculated from whole genome sequences.</title>
        <authorList>
            <person name="Nicholson A.C."/>
            <person name="Gulvik C.A."/>
            <person name="Whitney A.M."/>
            <person name="Humrighouse B.W."/>
            <person name="Bell M."/>
            <person name="Holmes B."/>
            <person name="Steigerwalt A.G."/>
            <person name="Villarma A."/>
            <person name="Sheth M."/>
            <person name="Batra D."/>
            <person name="Pryor J."/>
            <person name="Bernardet J.-F."/>
            <person name="Hugo C."/>
            <person name="Kampfer P."/>
            <person name="Newman J."/>
            <person name="McQuiston J.R."/>
        </authorList>
    </citation>
    <scope>NUCLEOTIDE SEQUENCE [LARGE SCALE GENOMIC DNA]</scope>
    <source>
        <strain evidence="2 5">KC_1864</strain>
    </source>
</reference>
<evidence type="ECO:0000313" key="5">
    <source>
        <dbReference type="Proteomes" id="UP000279972"/>
    </source>
</evidence>
<feature type="transmembrane region" description="Helical" evidence="1">
    <location>
        <begin position="49"/>
        <end position="71"/>
    </location>
</feature>
<keyword evidence="1" id="KW-0472">Membrane</keyword>
<dbReference type="KEGG" id="clac:EG342_15430"/>
<feature type="transmembrane region" description="Helical" evidence="1">
    <location>
        <begin position="83"/>
        <end position="103"/>
    </location>
</feature>
<dbReference type="RefSeq" id="WP_103293313.1">
    <property type="nucleotide sequence ID" value="NZ_CP033924.1"/>
</dbReference>
<protein>
    <recommendedName>
        <fullName evidence="6">DUF4149 domain-containing protein</fullName>
    </recommendedName>
</protein>
<gene>
    <name evidence="3" type="ORF">C1637_19395</name>
    <name evidence="2" type="ORF">EG342_15430</name>
</gene>
<feature type="transmembrane region" description="Helical" evidence="1">
    <location>
        <begin position="123"/>
        <end position="143"/>
    </location>
</feature>
<dbReference type="EMBL" id="PPEH01000009">
    <property type="protein sequence ID" value="PNW11926.1"/>
    <property type="molecule type" value="Genomic_DNA"/>
</dbReference>
<proteinExistence type="predicted"/>
<dbReference type="AlphaFoldDB" id="A0A3G6RHB0"/>
<evidence type="ECO:0000256" key="1">
    <source>
        <dbReference type="SAM" id="Phobius"/>
    </source>
</evidence>
<name>A0A3G6RHB0_CHRLC</name>
<dbReference type="EMBL" id="CP033924">
    <property type="protein sequence ID" value="AZA83183.1"/>
    <property type="molecule type" value="Genomic_DNA"/>
</dbReference>
<dbReference type="OrthoDB" id="1098954at2"/>
<keyword evidence="1" id="KW-1133">Transmembrane helix</keyword>
<organism evidence="3 4">
    <name type="scientific">Chryseobacterium lactis</name>
    <dbReference type="NCBI Taxonomy" id="1241981"/>
    <lineage>
        <taxon>Bacteria</taxon>
        <taxon>Pseudomonadati</taxon>
        <taxon>Bacteroidota</taxon>
        <taxon>Flavobacteriia</taxon>
        <taxon>Flavobacteriales</taxon>
        <taxon>Weeksellaceae</taxon>
        <taxon>Chryseobacterium group</taxon>
        <taxon>Chryseobacterium</taxon>
    </lineage>
</organism>
<accession>A0A3G6RHB0</accession>
<dbReference type="Proteomes" id="UP000236262">
    <property type="component" value="Unassembled WGS sequence"/>
</dbReference>
<evidence type="ECO:0000313" key="2">
    <source>
        <dbReference type="EMBL" id="AZA83183.1"/>
    </source>
</evidence>
<evidence type="ECO:0000313" key="4">
    <source>
        <dbReference type="Proteomes" id="UP000236262"/>
    </source>
</evidence>
<evidence type="ECO:0008006" key="6">
    <source>
        <dbReference type="Google" id="ProtNLM"/>
    </source>
</evidence>
<keyword evidence="1" id="KW-0812">Transmembrane</keyword>
<keyword evidence="5" id="KW-1185">Reference proteome</keyword>
<feature type="transmembrane region" description="Helical" evidence="1">
    <location>
        <begin position="9"/>
        <end position="29"/>
    </location>
</feature>
<sequence>MKLYVKNPIVLALFCVMAGMFMTVSFLETPMKFQVQGMTLPVALELGKLMFAISTNIQAILLILIVISMLMSRSVYTKVDFSIISILIFILLLEKFWMLPVLDERVDLLLSGKSLSPTPLHDYFIDAEITKAIMITAAIFFQFKKAI</sequence>
<evidence type="ECO:0000313" key="3">
    <source>
        <dbReference type="EMBL" id="PNW11926.1"/>
    </source>
</evidence>
<reference evidence="3 4" key="1">
    <citation type="submission" date="2018-01" db="EMBL/GenBank/DDBJ databases">
        <title>Draft genome sequences of Chryseobacterium lactis NCTC11390, Chryseobacterium oncorhynchi 701B-08, and Chryseobacterium viscerum 687B-08.</title>
        <authorList>
            <person name="Jeong J.-J."/>
            <person name="Lee Y.J."/>
            <person name="Park B."/>
            <person name="Choi I.-G."/>
            <person name="Kim K.D."/>
        </authorList>
    </citation>
    <scope>NUCLEOTIDE SEQUENCE [LARGE SCALE GENOMIC DNA]</scope>
    <source>
        <strain evidence="3 4">NCTC11390</strain>
    </source>
</reference>
<dbReference type="Proteomes" id="UP000279972">
    <property type="component" value="Chromosome"/>
</dbReference>